<accession>A0AAV4V243</accession>
<comment type="caution">
    <text evidence="1">The sequence shown here is derived from an EMBL/GenBank/DDBJ whole genome shotgun (WGS) entry which is preliminary data.</text>
</comment>
<organism evidence="1 2">
    <name type="scientific">Caerostris darwini</name>
    <dbReference type="NCBI Taxonomy" id="1538125"/>
    <lineage>
        <taxon>Eukaryota</taxon>
        <taxon>Metazoa</taxon>
        <taxon>Ecdysozoa</taxon>
        <taxon>Arthropoda</taxon>
        <taxon>Chelicerata</taxon>
        <taxon>Arachnida</taxon>
        <taxon>Araneae</taxon>
        <taxon>Araneomorphae</taxon>
        <taxon>Entelegynae</taxon>
        <taxon>Araneoidea</taxon>
        <taxon>Araneidae</taxon>
        <taxon>Caerostris</taxon>
    </lineage>
</organism>
<protein>
    <submittedName>
        <fullName evidence="1">Uncharacterized protein</fullName>
    </submittedName>
</protein>
<gene>
    <name evidence="1" type="ORF">CDAR_65221</name>
</gene>
<dbReference type="EMBL" id="BPLQ01012263">
    <property type="protein sequence ID" value="GIY64073.1"/>
    <property type="molecule type" value="Genomic_DNA"/>
</dbReference>
<dbReference type="AlphaFoldDB" id="A0AAV4V243"/>
<sequence length="81" mass="9066">MLNPGYSPECTSVANHWIFSRVHLCKPKSLDILQSAPLLQIIGYSPECTSLANHWIFSRVHLSCKSLDILQSAPLLQIIGY</sequence>
<name>A0AAV4V243_9ARAC</name>
<evidence type="ECO:0000313" key="2">
    <source>
        <dbReference type="Proteomes" id="UP001054837"/>
    </source>
</evidence>
<keyword evidence="2" id="KW-1185">Reference proteome</keyword>
<dbReference type="Proteomes" id="UP001054837">
    <property type="component" value="Unassembled WGS sequence"/>
</dbReference>
<reference evidence="1 2" key="1">
    <citation type="submission" date="2021-06" db="EMBL/GenBank/DDBJ databases">
        <title>Caerostris darwini draft genome.</title>
        <authorList>
            <person name="Kono N."/>
            <person name="Arakawa K."/>
        </authorList>
    </citation>
    <scope>NUCLEOTIDE SEQUENCE [LARGE SCALE GENOMIC DNA]</scope>
</reference>
<proteinExistence type="predicted"/>
<evidence type="ECO:0000313" key="1">
    <source>
        <dbReference type="EMBL" id="GIY64073.1"/>
    </source>
</evidence>